<organism evidence="1 2">
    <name type="scientific">Pygocentrus nattereri</name>
    <name type="common">Red-bellied piranha</name>
    <dbReference type="NCBI Taxonomy" id="42514"/>
    <lineage>
        <taxon>Eukaryota</taxon>
        <taxon>Metazoa</taxon>
        <taxon>Chordata</taxon>
        <taxon>Craniata</taxon>
        <taxon>Vertebrata</taxon>
        <taxon>Euteleostomi</taxon>
        <taxon>Actinopterygii</taxon>
        <taxon>Neopterygii</taxon>
        <taxon>Teleostei</taxon>
        <taxon>Ostariophysi</taxon>
        <taxon>Characiformes</taxon>
        <taxon>Characoidei</taxon>
        <taxon>Pygocentrus</taxon>
    </lineage>
</organism>
<accession>A0A3B4BY72</accession>
<dbReference type="Ensembl" id="ENSPNAT00000008619.2">
    <property type="protein sequence ID" value="ENSPNAP00000003500.1"/>
    <property type="gene ID" value="ENSPNAG00000009912.2"/>
</dbReference>
<reference evidence="1" key="3">
    <citation type="submission" date="2025-09" db="UniProtKB">
        <authorList>
            <consortium name="Ensembl"/>
        </authorList>
    </citation>
    <scope>IDENTIFICATION</scope>
</reference>
<evidence type="ECO:0000313" key="2">
    <source>
        <dbReference type="Proteomes" id="UP001501920"/>
    </source>
</evidence>
<sequence>MNFEPPFFRATIICQYLAVQVALNCIPQLPNNGLPSELKSLFKPSVLLPSQELSTYRKWRKVGAINLSITGKQQM</sequence>
<proteinExistence type="predicted"/>
<dbReference type="Proteomes" id="UP001501920">
    <property type="component" value="Chromosome 12"/>
</dbReference>
<dbReference type="AlphaFoldDB" id="A0A3B4BY72"/>
<reference evidence="1 2" key="1">
    <citation type="submission" date="2020-10" db="EMBL/GenBank/DDBJ databases">
        <title>Pygocentrus nattereri (red-bellied piranha) genome, fPygNat1, primary haplotype.</title>
        <authorList>
            <person name="Myers G."/>
            <person name="Meyer A."/>
            <person name="Karagic N."/>
            <person name="Pippel M."/>
            <person name="Winkler S."/>
            <person name="Tracey A."/>
            <person name="Wood J."/>
            <person name="Formenti G."/>
            <person name="Howe K."/>
            <person name="Fedrigo O."/>
            <person name="Jarvis E.D."/>
        </authorList>
    </citation>
    <scope>NUCLEOTIDE SEQUENCE [LARGE SCALE GENOMIC DNA]</scope>
</reference>
<reference evidence="1" key="2">
    <citation type="submission" date="2025-08" db="UniProtKB">
        <authorList>
            <consortium name="Ensembl"/>
        </authorList>
    </citation>
    <scope>IDENTIFICATION</scope>
</reference>
<protein>
    <submittedName>
        <fullName evidence="1">Uncharacterized protein</fullName>
    </submittedName>
</protein>
<name>A0A3B4BY72_PYGNA</name>
<evidence type="ECO:0000313" key="1">
    <source>
        <dbReference type="Ensembl" id="ENSPNAP00000003500.1"/>
    </source>
</evidence>
<keyword evidence="2" id="KW-1185">Reference proteome</keyword>